<dbReference type="Proteomes" id="UP001163324">
    <property type="component" value="Chromosome 3"/>
</dbReference>
<accession>A0ACC0V9R6</accession>
<comment type="caution">
    <text evidence="1">The sequence shown here is derived from an EMBL/GenBank/DDBJ whole genome shotgun (WGS) entry which is preliminary data.</text>
</comment>
<protein>
    <submittedName>
        <fullName evidence="1">Uncharacterized protein</fullName>
    </submittedName>
</protein>
<evidence type="ECO:0000313" key="2">
    <source>
        <dbReference type="Proteomes" id="UP001163324"/>
    </source>
</evidence>
<sequence>MTAMKSRQRASRACDICKRKKIRCSGNRPCQLCTRDELECTYDAPYFRGKVKRRKEDRGSQPSVISPPPPSTSLPLPLQCPTHNSSSTSDIIQPPPPQHPILPTSSHSSSPEPGESDRSGHFVGASSGLSFPLRLQRRLRQDTAAAIFSLGDPPLPAFDRAAFEWPSAAEADNLLATYFDLASPTYRFLHRPTVEGWLRQLYHLGAIEEPYSQGKAAVLLAAFAQATGYIKSLNGTDASLRYFLAAQSHLDKQAESANIPSVQALLGSCIYTLTCSRLNHCWTLFGATARLIFALGLHRRRTASSYRYYSQDRHHSLACKENSITHECAKRVFWSAFTLDKYLSAIFGRPSALQDDDADQDLPSIVDDARLTLTAPVALIPPPNSINVMLAPVYHHQMARILSSTLKQLYGVRPPGRQRQYQVMDELGAQVTSWRDSLATFLNPEKVDSRLLRPLFQRQSNLLSLASGHVEVLIYRPCLLNDLPLPSSSSSSSSISSTPEESRRIEANVQRCLEAAMSIVSIIDLMVETGQFYPVSWFAHYQAFSAVVVLYTFTIRSRGRGAATWSRYYDAAQRCQGLIAAVPKADSLGRRLLLIMEEYHREVLAQLTPPDTLTDVPIHVSDIQNSWLSSGNACGLTELPDWEQLNSLALDTGFVDFEMNMSTPQLI</sequence>
<proteinExistence type="predicted"/>
<name>A0ACC0V9R6_9HYPO</name>
<dbReference type="EMBL" id="CM047942">
    <property type="protein sequence ID" value="KAI9902197.1"/>
    <property type="molecule type" value="Genomic_DNA"/>
</dbReference>
<organism evidence="1 2">
    <name type="scientific">Trichothecium roseum</name>
    <dbReference type="NCBI Taxonomy" id="47278"/>
    <lineage>
        <taxon>Eukaryota</taxon>
        <taxon>Fungi</taxon>
        <taxon>Dikarya</taxon>
        <taxon>Ascomycota</taxon>
        <taxon>Pezizomycotina</taxon>
        <taxon>Sordariomycetes</taxon>
        <taxon>Hypocreomycetidae</taxon>
        <taxon>Hypocreales</taxon>
        <taxon>Hypocreales incertae sedis</taxon>
        <taxon>Trichothecium</taxon>
    </lineage>
</organism>
<gene>
    <name evidence="1" type="ORF">N3K66_004014</name>
</gene>
<reference evidence="1" key="1">
    <citation type="submission" date="2022-10" db="EMBL/GenBank/DDBJ databases">
        <title>Complete Genome of Trichothecium roseum strain YXFP-22015, a Plant Pathogen Isolated from Citrus.</title>
        <authorList>
            <person name="Wang Y."/>
            <person name="Zhu L."/>
        </authorList>
    </citation>
    <scope>NUCLEOTIDE SEQUENCE</scope>
    <source>
        <strain evidence="1">YXFP-22015</strain>
    </source>
</reference>
<evidence type="ECO:0000313" key="1">
    <source>
        <dbReference type="EMBL" id="KAI9902197.1"/>
    </source>
</evidence>
<keyword evidence="2" id="KW-1185">Reference proteome</keyword>